<feature type="region of interest" description="Disordered" evidence="6">
    <location>
        <begin position="244"/>
        <end position="300"/>
    </location>
</feature>
<feature type="region of interest" description="Disordered" evidence="6">
    <location>
        <begin position="193"/>
        <end position="231"/>
    </location>
</feature>
<dbReference type="Gene3D" id="3.30.2410.10">
    <property type="entry name" value="Hect, E3 ligase catalytic domain"/>
    <property type="match status" value="1"/>
</dbReference>
<sequence>EMPDSGRPSRKPLAAVSTVAGPPRSLGGFHSVIHARSFSPTRSVSPSESPISPPASLPDTTRFPATSGTEDSSFGMHMYEQTGSTGSVAYHGDELIGLGYTNKTLNSQRVLDLSRYYHASSPSPISTGSATFTSVRKSGRRRRNIDQSRDESPSSRPMFGTFQDPDSDGSISSSSAEEELRKAGDSSWCGSSFHHHRHHHSFSQQHRSFGSGTAALSTVSPPQSPLEKELDSRTLYYVARTRLRRDSSSSASSEGEPVAPLPWSSLPPIPSSSTVSMRRSSSSSSLSSTPSSRRSSMDESEIMEVSLPYLNLTLLRQAIETYNASKPNTPPRSPPSLTLRDFKPIHPASWELSLDRREILENDSPERLHQGAQHTDDITNHDPPSLSNLKHVNATDRITELSGSEVMTQELYAGPNKDRKEILTSALSDSAAPVQDITSQIEETDKTTNIISPARSIVSSSLCSSEGDSTFLLDSLRSVFSSATALGSSFLMRDREDRSYLGREPSGGVNVGGIDLEALRECYEMMIELKPRTIFTIQVTSSIEILLARMELELGLDQGRTIGQKIWSEEEMRAIIILLMPKLTQWLSCMDDEGMAQLVTLFKTYLSAHFTPRPSGDTHPAICAVKGLSILYQANNIGTKREQERRRRTAIQDAKDGKAQTDSMETNSTISFKYFYSGVMEALKFKDEYQIWRDGWDKSPHEKHFSYFDYPFLLSPTSKSHIMNLDALTQMSAHYEDACVRHALADHAQRLLPDSMTASAREFQKGIRAASSPYLVLELTRGRLVEEAFEQITKKHADLKKPLKVAFVDVGEEGMDQGGVTKEFFQIMVEKVFDSQFGLFKELEESRSWWFEGTMDGSSHVEMSSKDARVRLVEYELVGILVGLALYNGVILGVRFPSVVYRKLLGWEVELDSFIESFPALGNGLEQMLAWTEGDVYDIFMREFEISYEHLGQVTTIPLIPGGQDIPVTNENREHYVKAYMDHHLHEHIRQEFAAFQRGFEKICGGEALKLLRPEELELLLCGNADLDMHDLETSCLYDDGYSPNHTLIKEFWEIVHRDLSAEQHKQLLVFVTGSDRVPIRGLKDLMFVIQRNGPDSDRLPTALTCFSRLLLPEYSNKAKMKERLVTAIENSNGFGLV</sequence>
<feature type="compositionally biased region" description="Low complexity" evidence="6">
    <location>
        <begin position="271"/>
        <end position="294"/>
    </location>
</feature>
<dbReference type="PROSITE" id="PS50237">
    <property type="entry name" value="HECT"/>
    <property type="match status" value="1"/>
</dbReference>
<evidence type="ECO:0000256" key="3">
    <source>
        <dbReference type="ARBA" id="ARBA00022679"/>
    </source>
</evidence>
<evidence type="ECO:0000256" key="5">
    <source>
        <dbReference type="PROSITE-ProRule" id="PRU00104"/>
    </source>
</evidence>
<evidence type="ECO:0000313" key="9">
    <source>
        <dbReference type="Proteomes" id="UP000823405"/>
    </source>
</evidence>
<dbReference type="CDD" id="cd00078">
    <property type="entry name" value="HECTc"/>
    <property type="match status" value="1"/>
</dbReference>
<dbReference type="Pfam" id="PF00632">
    <property type="entry name" value="HECT"/>
    <property type="match status" value="1"/>
</dbReference>
<keyword evidence="3" id="KW-0808">Transferase</keyword>
<dbReference type="Proteomes" id="UP000823405">
    <property type="component" value="Unassembled WGS sequence"/>
</dbReference>
<feature type="domain" description="HECT" evidence="7">
    <location>
        <begin position="795"/>
        <end position="1138"/>
    </location>
</feature>
<dbReference type="GO" id="GO:0000209">
    <property type="term" value="P:protein polyubiquitination"/>
    <property type="evidence" value="ECO:0007669"/>
    <property type="project" value="InterPro"/>
</dbReference>
<dbReference type="PANTHER" id="PTHR45700">
    <property type="entry name" value="UBIQUITIN-PROTEIN LIGASE E3C"/>
    <property type="match status" value="1"/>
</dbReference>
<evidence type="ECO:0000256" key="6">
    <source>
        <dbReference type="SAM" id="MobiDB-lite"/>
    </source>
</evidence>
<feature type="compositionally biased region" description="Polar residues" evidence="6">
    <location>
        <begin position="121"/>
        <end position="136"/>
    </location>
</feature>
<feature type="region of interest" description="Disordered" evidence="6">
    <location>
        <begin position="121"/>
        <end position="179"/>
    </location>
</feature>
<feature type="non-terminal residue" evidence="8">
    <location>
        <position position="1"/>
    </location>
</feature>
<organism evidence="8 9">
    <name type="scientific">Linnemannia gamsii</name>
    <dbReference type="NCBI Taxonomy" id="64522"/>
    <lineage>
        <taxon>Eukaryota</taxon>
        <taxon>Fungi</taxon>
        <taxon>Fungi incertae sedis</taxon>
        <taxon>Mucoromycota</taxon>
        <taxon>Mortierellomycotina</taxon>
        <taxon>Mortierellomycetes</taxon>
        <taxon>Mortierellales</taxon>
        <taxon>Mortierellaceae</taxon>
        <taxon>Linnemannia</taxon>
    </lineage>
</organism>
<dbReference type="Gene3D" id="3.30.2160.10">
    <property type="entry name" value="Hect, E3 ligase catalytic domain"/>
    <property type="match status" value="1"/>
</dbReference>
<evidence type="ECO:0000256" key="4">
    <source>
        <dbReference type="ARBA" id="ARBA00022786"/>
    </source>
</evidence>
<keyword evidence="4 5" id="KW-0833">Ubl conjugation pathway</keyword>
<feature type="region of interest" description="Disordered" evidence="6">
    <location>
        <begin position="1"/>
        <end position="25"/>
    </location>
</feature>
<dbReference type="GO" id="GO:0061630">
    <property type="term" value="F:ubiquitin protein ligase activity"/>
    <property type="evidence" value="ECO:0007669"/>
    <property type="project" value="UniProtKB-EC"/>
</dbReference>
<gene>
    <name evidence="8" type="ORF">BGZ97_010894</name>
</gene>
<dbReference type="PANTHER" id="PTHR45700:SF8">
    <property type="entry name" value="HECT-TYPE E3 UBIQUITIN TRANSFERASE"/>
    <property type="match status" value="1"/>
</dbReference>
<proteinExistence type="predicted"/>
<feature type="compositionally biased region" description="Low complexity" evidence="6">
    <location>
        <begin position="202"/>
        <end position="212"/>
    </location>
</feature>
<comment type="caution">
    <text evidence="8">The sequence shown here is derived from an EMBL/GenBank/DDBJ whole genome shotgun (WGS) entry which is preliminary data.</text>
</comment>
<comment type="catalytic activity">
    <reaction evidence="1">
        <text>S-ubiquitinyl-[E2 ubiquitin-conjugating enzyme]-L-cysteine + [acceptor protein]-L-lysine = [E2 ubiquitin-conjugating enzyme]-L-cysteine + N(6)-ubiquitinyl-[acceptor protein]-L-lysine.</text>
        <dbReference type="EC" id="2.3.2.26"/>
    </reaction>
</comment>
<reference evidence="8" key="1">
    <citation type="journal article" date="2020" name="Fungal Divers.">
        <title>Resolving the Mortierellaceae phylogeny through synthesis of multi-gene phylogenetics and phylogenomics.</title>
        <authorList>
            <person name="Vandepol N."/>
            <person name="Liber J."/>
            <person name="Desiro A."/>
            <person name="Na H."/>
            <person name="Kennedy M."/>
            <person name="Barry K."/>
            <person name="Grigoriev I.V."/>
            <person name="Miller A.N."/>
            <person name="O'Donnell K."/>
            <person name="Stajich J.E."/>
            <person name="Bonito G."/>
        </authorList>
    </citation>
    <scope>NUCLEOTIDE SEQUENCE</scope>
    <source>
        <strain evidence="8">NVP60</strain>
    </source>
</reference>
<dbReference type="SUPFAM" id="SSF56204">
    <property type="entry name" value="Hect, E3 ligase catalytic domain"/>
    <property type="match status" value="1"/>
</dbReference>
<feature type="active site" description="Glycyl thioester intermediate" evidence="5">
    <location>
        <position position="1106"/>
    </location>
</feature>
<dbReference type="AlphaFoldDB" id="A0A9P6R960"/>
<feature type="compositionally biased region" description="Polar residues" evidence="6">
    <location>
        <begin position="63"/>
        <end position="72"/>
    </location>
</feature>
<feature type="compositionally biased region" description="Basic and acidic residues" evidence="6">
    <location>
        <begin position="144"/>
        <end position="153"/>
    </location>
</feature>
<dbReference type="EMBL" id="JAAAIN010000587">
    <property type="protein sequence ID" value="KAG0312733.1"/>
    <property type="molecule type" value="Genomic_DNA"/>
</dbReference>
<dbReference type="EC" id="2.3.2.26" evidence="2"/>
<dbReference type="OrthoDB" id="8068875at2759"/>
<evidence type="ECO:0000256" key="1">
    <source>
        <dbReference type="ARBA" id="ARBA00000885"/>
    </source>
</evidence>
<feature type="region of interest" description="Disordered" evidence="6">
    <location>
        <begin position="38"/>
        <end position="79"/>
    </location>
</feature>
<feature type="region of interest" description="Disordered" evidence="6">
    <location>
        <begin position="322"/>
        <end position="341"/>
    </location>
</feature>
<name>A0A9P6R960_9FUNG</name>
<keyword evidence="9" id="KW-1185">Reference proteome</keyword>
<evidence type="ECO:0000256" key="2">
    <source>
        <dbReference type="ARBA" id="ARBA00012485"/>
    </source>
</evidence>
<dbReference type="InterPro" id="IPR000569">
    <property type="entry name" value="HECT_dom"/>
</dbReference>
<dbReference type="InterPro" id="IPR035983">
    <property type="entry name" value="Hect_E3_ubiquitin_ligase"/>
</dbReference>
<protein>
    <recommendedName>
        <fullName evidence="2">HECT-type E3 ubiquitin transferase</fullName>
        <ecNumber evidence="2">2.3.2.26</ecNumber>
    </recommendedName>
</protein>
<evidence type="ECO:0000313" key="8">
    <source>
        <dbReference type="EMBL" id="KAG0312733.1"/>
    </source>
</evidence>
<dbReference type="Gene3D" id="3.90.1750.10">
    <property type="entry name" value="Hect, E3 ligase catalytic domains"/>
    <property type="match status" value="1"/>
</dbReference>
<dbReference type="SMART" id="SM00119">
    <property type="entry name" value="HECTc"/>
    <property type="match status" value="1"/>
</dbReference>
<dbReference type="FunFam" id="3.30.2410.10:FF:000003">
    <property type="entry name" value="probable E3 ubiquitin-protein ligase HERC4 isoform X1"/>
    <property type="match status" value="1"/>
</dbReference>
<dbReference type="InterPro" id="IPR044611">
    <property type="entry name" value="E3A/B/C-like"/>
</dbReference>
<evidence type="ECO:0000259" key="7">
    <source>
        <dbReference type="PROSITE" id="PS50237"/>
    </source>
</evidence>
<accession>A0A9P6R960</accession>